<reference evidence="2 3" key="1">
    <citation type="journal article" date="2016" name="Int. J. Syst. Evol. Microbiol.">
        <title>Pontibacter aydingkolensis sp. nov., isolated from soil of a salt lake.</title>
        <authorList>
            <person name="Osman G."/>
            <person name="Zhang T."/>
            <person name="Lou K."/>
            <person name="Gao Y."/>
            <person name="Chang W."/>
            <person name="Lin Q."/>
            <person name="Yang H.M."/>
            <person name="Huo X.D."/>
            <person name="Wang N."/>
        </authorList>
    </citation>
    <scope>NUCLEOTIDE SEQUENCE [LARGE SCALE GENOMIC DNA]</scope>
    <source>
        <strain evidence="2 3">KACC 19255</strain>
    </source>
</reference>
<keyword evidence="3" id="KW-1185">Reference proteome</keyword>
<evidence type="ECO:0008006" key="4">
    <source>
        <dbReference type="Google" id="ProtNLM"/>
    </source>
</evidence>
<name>A0ABS7CZ22_9BACT</name>
<feature type="chain" id="PRO_5045560657" description="Periplasmic protein" evidence="1">
    <location>
        <begin position="23"/>
        <end position="87"/>
    </location>
</feature>
<gene>
    <name evidence="2" type="ORF">K0O23_18640</name>
</gene>
<dbReference type="Proteomes" id="UP000813018">
    <property type="component" value="Unassembled WGS sequence"/>
</dbReference>
<organism evidence="2 3">
    <name type="scientific">Pontibacter aydingkolensis</name>
    <dbReference type="NCBI Taxonomy" id="1911536"/>
    <lineage>
        <taxon>Bacteria</taxon>
        <taxon>Pseudomonadati</taxon>
        <taxon>Bacteroidota</taxon>
        <taxon>Cytophagia</taxon>
        <taxon>Cytophagales</taxon>
        <taxon>Hymenobacteraceae</taxon>
        <taxon>Pontibacter</taxon>
    </lineage>
</organism>
<dbReference type="EMBL" id="JAHYXK010000026">
    <property type="protein sequence ID" value="MBW7469098.1"/>
    <property type="molecule type" value="Genomic_DNA"/>
</dbReference>
<feature type="signal peptide" evidence="1">
    <location>
        <begin position="1"/>
        <end position="22"/>
    </location>
</feature>
<sequence length="87" mass="8819">MKKVILALAVVGLLGSAAPAMACEGGKCTMEHATKKSKKGKKAAAKDESCHMTKEATASTGATPAKSCCVKPDAAKADATKEVKKAQ</sequence>
<proteinExistence type="predicted"/>
<keyword evidence="1" id="KW-0732">Signal</keyword>
<evidence type="ECO:0000313" key="2">
    <source>
        <dbReference type="EMBL" id="MBW7469098.1"/>
    </source>
</evidence>
<comment type="caution">
    <text evidence="2">The sequence shown here is derived from an EMBL/GenBank/DDBJ whole genome shotgun (WGS) entry which is preliminary data.</text>
</comment>
<protein>
    <recommendedName>
        <fullName evidence="4">Periplasmic protein</fullName>
    </recommendedName>
</protein>
<evidence type="ECO:0000256" key="1">
    <source>
        <dbReference type="SAM" id="SignalP"/>
    </source>
</evidence>
<evidence type="ECO:0000313" key="3">
    <source>
        <dbReference type="Proteomes" id="UP000813018"/>
    </source>
</evidence>
<dbReference type="RefSeq" id="WP_219878968.1">
    <property type="nucleotide sequence ID" value="NZ_JAHYXK010000026.1"/>
</dbReference>
<accession>A0ABS7CZ22</accession>